<keyword evidence="4" id="KW-1185">Reference proteome</keyword>
<evidence type="ECO:0000313" key="4">
    <source>
        <dbReference type="Proteomes" id="UP000289166"/>
    </source>
</evidence>
<dbReference type="AlphaFoldDB" id="A0A4Q0I4U8"/>
<dbReference type="EMBL" id="RLII01000007">
    <property type="protein sequence ID" value="RXE59308.1"/>
    <property type="molecule type" value="Genomic_DNA"/>
</dbReference>
<feature type="region of interest" description="Disordered" evidence="1">
    <location>
        <begin position="129"/>
        <end position="157"/>
    </location>
</feature>
<dbReference type="OrthoDB" id="9788304at2"/>
<feature type="compositionally biased region" description="Low complexity" evidence="1">
    <location>
        <begin position="145"/>
        <end position="157"/>
    </location>
</feature>
<reference evidence="4" key="1">
    <citation type="submission" date="2018-11" db="EMBL/GenBank/DDBJ databases">
        <title>Genome sequencing of a novel mesophilic and cellulolytic organism within the genus Hungateiclostridium.</title>
        <authorList>
            <person name="Rettenmaier R."/>
            <person name="Liebl W."/>
            <person name="Zverlov V."/>
        </authorList>
    </citation>
    <scope>NUCLEOTIDE SEQUENCE [LARGE SCALE GENOMIC DNA]</scope>
    <source>
        <strain evidence="4">N2K1</strain>
    </source>
</reference>
<dbReference type="Pfam" id="PF13240">
    <property type="entry name" value="Zn_Ribbon_1"/>
    <property type="match status" value="1"/>
</dbReference>
<evidence type="ECO:0000256" key="1">
    <source>
        <dbReference type="SAM" id="MobiDB-lite"/>
    </source>
</evidence>
<name>A0A4Q0I4U8_9FIRM</name>
<evidence type="ECO:0000259" key="2">
    <source>
        <dbReference type="Pfam" id="PF13240"/>
    </source>
</evidence>
<gene>
    <name evidence="3" type="ORF">EFD62_08030</name>
</gene>
<evidence type="ECO:0000313" key="3">
    <source>
        <dbReference type="EMBL" id="RXE59308.1"/>
    </source>
</evidence>
<organism evidence="3 4">
    <name type="scientific">Acetivibrio mesophilus</name>
    <dbReference type="NCBI Taxonomy" id="2487273"/>
    <lineage>
        <taxon>Bacteria</taxon>
        <taxon>Bacillati</taxon>
        <taxon>Bacillota</taxon>
        <taxon>Clostridia</taxon>
        <taxon>Eubacteriales</taxon>
        <taxon>Oscillospiraceae</taxon>
        <taxon>Acetivibrio</taxon>
    </lineage>
</organism>
<accession>A0A4Q0I4U8</accession>
<dbReference type="Proteomes" id="UP000289166">
    <property type="component" value="Unassembled WGS sequence"/>
</dbReference>
<proteinExistence type="predicted"/>
<dbReference type="RefSeq" id="WP_069195085.1">
    <property type="nucleotide sequence ID" value="NZ_RLII01000007.1"/>
</dbReference>
<dbReference type="InterPro" id="IPR026870">
    <property type="entry name" value="Zinc_ribbon_dom"/>
</dbReference>
<sequence>MEFIKDFTRKVTDTAKVAAKKSSDMVEITKLNFNIGSEEDKIKKTYTQIGEIVYHSYEKGEEIPQDLKELCEKVVATKKSIEKMRQQILSLKNIKICPTCKEELPEEVAFCPKCGTKQEVVVPVVQEEKAEDNVENNAESDAQINVENSAENNAENNVEIIEVNDAENIDNEYQVEEDVEK</sequence>
<feature type="domain" description="Zinc-ribbon" evidence="2">
    <location>
        <begin position="97"/>
        <end position="117"/>
    </location>
</feature>
<comment type="caution">
    <text evidence="3">The sequence shown here is derived from an EMBL/GenBank/DDBJ whole genome shotgun (WGS) entry which is preliminary data.</text>
</comment>
<protein>
    <submittedName>
        <fullName evidence="3">Zinc-ribbon domain-containing protein</fullName>
    </submittedName>
</protein>